<name>A0A6A5K652_9PLEO</name>
<reference evidence="2" key="1">
    <citation type="submission" date="2020-01" db="EMBL/GenBank/DDBJ databases">
        <authorList>
            <consortium name="DOE Joint Genome Institute"/>
            <person name="Haridas S."/>
            <person name="Albert R."/>
            <person name="Binder M."/>
            <person name="Bloem J."/>
            <person name="Labutti K."/>
            <person name="Salamov A."/>
            <person name="Andreopoulos B."/>
            <person name="Baker S.E."/>
            <person name="Barry K."/>
            <person name="Bills G."/>
            <person name="Bluhm B.H."/>
            <person name="Cannon C."/>
            <person name="Castanera R."/>
            <person name="Culley D.E."/>
            <person name="Daum C."/>
            <person name="Ezra D."/>
            <person name="Gonzalez J.B."/>
            <person name="Henrissat B."/>
            <person name="Kuo A."/>
            <person name="Liang C."/>
            <person name="Lipzen A."/>
            <person name="Lutzoni F."/>
            <person name="Magnuson J."/>
            <person name="Mondo S."/>
            <person name="Nolan M."/>
            <person name="Ohm R."/>
            <person name="Pangilinan J."/>
            <person name="Park H.-J."/>
            <person name="Ramirez L."/>
            <person name="Alfaro M."/>
            <person name="Sun H."/>
            <person name="Tritt A."/>
            <person name="Yoshinaga Y."/>
            <person name="Zwiers L.-H."/>
            <person name="Turgeon B.G."/>
            <person name="Goodwin S.B."/>
            <person name="Spatafora J.W."/>
            <person name="Crous P.W."/>
            <person name="Grigoriev I.V."/>
        </authorList>
    </citation>
    <scope>NUCLEOTIDE SEQUENCE</scope>
    <source>
        <strain evidence="2">P77</strain>
    </source>
</reference>
<dbReference type="Proteomes" id="UP000800040">
    <property type="component" value="Unassembled WGS sequence"/>
</dbReference>
<evidence type="ECO:0000313" key="2">
    <source>
        <dbReference type="EMBL" id="KAF1832279.1"/>
    </source>
</evidence>
<dbReference type="AlphaFoldDB" id="A0A6A5K652"/>
<organism evidence="2 3">
    <name type="scientific">Decorospora gaudefroyi</name>
    <dbReference type="NCBI Taxonomy" id="184978"/>
    <lineage>
        <taxon>Eukaryota</taxon>
        <taxon>Fungi</taxon>
        <taxon>Dikarya</taxon>
        <taxon>Ascomycota</taxon>
        <taxon>Pezizomycotina</taxon>
        <taxon>Dothideomycetes</taxon>
        <taxon>Pleosporomycetidae</taxon>
        <taxon>Pleosporales</taxon>
        <taxon>Pleosporineae</taxon>
        <taxon>Pleosporaceae</taxon>
        <taxon>Decorospora</taxon>
    </lineage>
</organism>
<keyword evidence="1" id="KW-0472">Membrane</keyword>
<evidence type="ECO:0000256" key="1">
    <source>
        <dbReference type="SAM" id="Phobius"/>
    </source>
</evidence>
<feature type="transmembrane region" description="Helical" evidence="1">
    <location>
        <begin position="82"/>
        <end position="101"/>
    </location>
</feature>
<feature type="transmembrane region" description="Helical" evidence="1">
    <location>
        <begin position="121"/>
        <end position="143"/>
    </location>
</feature>
<evidence type="ECO:0000313" key="3">
    <source>
        <dbReference type="Proteomes" id="UP000800040"/>
    </source>
</evidence>
<accession>A0A6A5K652</accession>
<keyword evidence="1" id="KW-0812">Transmembrane</keyword>
<dbReference type="EMBL" id="ML975342">
    <property type="protein sequence ID" value="KAF1832279.1"/>
    <property type="molecule type" value="Genomic_DNA"/>
</dbReference>
<dbReference type="OrthoDB" id="3792161at2759"/>
<sequence>MSTTSPHPNPRTSLLTTWRTHKRESNPIKHLAMLTLEVIALSTTMLLLPALLHAGVQTLDQLYELLSRRAQSPYLHTSSSSILLATLILCAWHVWIGRLAFLTVLEGGSRYGSAAVSWGRVLGRVVVPLLLVGLGGLFVGRVVDCVVNGRVRVTPNEVDMGEVMGQLYGLG</sequence>
<proteinExistence type="predicted"/>
<protein>
    <submittedName>
        <fullName evidence="2">Uncharacterized protein</fullName>
    </submittedName>
</protein>
<gene>
    <name evidence="2" type="ORF">BDW02DRAFT_503371</name>
</gene>
<feature type="transmembrane region" description="Helical" evidence="1">
    <location>
        <begin position="31"/>
        <end position="52"/>
    </location>
</feature>
<keyword evidence="3" id="KW-1185">Reference proteome</keyword>
<keyword evidence="1" id="KW-1133">Transmembrane helix</keyword>